<feature type="region of interest" description="Disordered" evidence="1">
    <location>
        <begin position="336"/>
        <end position="385"/>
    </location>
</feature>
<keyword evidence="4" id="KW-1185">Reference proteome</keyword>
<feature type="region of interest" description="Disordered" evidence="1">
    <location>
        <begin position="1"/>
        <end position="52"/>
    </location>
</feature>
<dbReference type="GO" id="GO:1990683">
    <property type="term" value="P:DNA double-strand break attachment to nuclear envelope"/>
    <property type="evidence" value="ECO:0007669"/>
    <property type="project" value="TreeGrafter"/>
</dbReference>
<dbReference type="InterPro" id="IPR036420">
    <property type="entry name" value="BRCT_dom_sf"/>
</dbReference>
<dbReference type="EMBL" id="JAGIXG020000004">
    <property type="protein sequence ID" value="KAI6784474.1"/>
    <property type="molecule type" value="Genomic_DNA"/>
</dbReference>
<sequence>MCVQSGHSRDTEKAEMQLWGGEHHDAAADDNNRASDRGQARGGEHITHQQRQRWRLSSIQIETGECRSEELQPKRAPGTPLGALPMQQYFDMPGLETNGYSAAYTVHPQRMMPVPANGTPSTTNGSAMSKAPAAKGSCCGGSKEEAVESDSPAPTPSTTSSSSPRIKSNGDRAGSTKGCCSSKATPAAQTPAAIPMPQTPMGHPGIMMPAFPPAMGMPNGMYPFFAHPGIFTYPPQYGTFGHPLQPDQWRQMMAHGFVGQPMAVNGFTMPAQPSTAPAPYPQTSNVAQTHQQDATPSVPGTSHHCSCGSDCSCIGCAAHPYNEATQEYVRSAWSTMLNEQQQQQQQPPQQEVQSNDHAPQNEANQNDTNGTGPHTPSDAASALSAEEQTLSADDFFFDLTVVRPRQAHTTAVTMGDAPEGLFSECAIGFYTCSLLAPKQAAELSIPLRENGATVLDSTSDGSLPLEQCTHIVSNTVDFPQFAESQAMMIPVVTTQWIAASLARRKQASPRPYSPDPRMIFRDFMITCADLPTMDKESICGAAMALGGQESKEASRLTTHICSLSMNHHKIEAALRRGWKGKIVLPHYFDDCFKLGKRIDEGPYTLPDPEILKKSKDDHIDFPQTDNLDNAVEAHPTYLPLPPDSDVVRQLTVFQDRKIMLSDDLNITTRLLKAVCDIISLGGGRVVETVKDCDWYIGQYRDGKNYVEAAQRCKEVGNLSWLYSLIVRNDYSSPMRRLMHYPIPRDGVEGFRNLKITVSNYGGEARLYLENLIKACGAEFTKTMKQDNTHLITARNTSVKCKAAPEWGVDVVNHLWIEESYAKCEKTPITVPKYTHFPPRTNLGEVIGQTPINERCLRELYYPGGEDMMSPGTKRKRKILDDAADNALGMAEGPSAGSASNEDLEKTIRPSKTPKDVATPVRRKRATSTSEKENETPEIGSTGGRSAKAKARDKLQTIAPDIALYEKERKRAGKQGTPFGGKRATDQYEKSKEQEKQQRSSHEPGADDEEERKRPAKKARPSLPEVEMRVVLTGFQRWVGSQIKEDQDRRKLRDMGIQIVQENQACDYLAAPHVLRTVKFLTALARGPIVINSAFVEEALETGNLPDPKDFILKDAKYEKEHKVRLDQSVIRAKANKGRLLRGLPVYCTDSISHGPETYQRIAQANGAIWLVYRARSGTTIKPTTAEEDGGAPPEPVYLLSTANPAERQLWPRFREMAKKGNMEPRIVAPQWLLDVAMAQELRFDSKFLVEKYYADDLN</sequence>
<dbReference type="CDD" id="cd18439">
    <property type="entry name" value="BRCT_BRC1_like_rpt6"/>
    <property type="match status" value="1"/>
</dbReference>
<dbReference type="SMART" id="SM00292">
    <property type="entry name" value="BRCT"/>
    <property type="match status" value="4"/>
</dbReference>
<feature type="domain" description="BRCT" evidence="2">
    <location>
        <begin position="750"/>
        <end position="822"/>
    </location>
</feature>
<dbReference type="CDD" id="cd18438">
    <property type="entry name" value="BRCT_BRC1_like_rpt4"/>
    <property type="match status" value="1"/>
</dbReference>
<dbReference type="GeneID" id="75832997"/>
<name>A0A9Q0BHJ8_9HYPO</name>
<feature type="domain" description="BRCT" evidence="2">
    <location>
        <begin position="515"/>
        <end position="605"/>
    </location>
</feature>
<dbReference type="SUPFAM" id="SSF52113">
    <property type="entry name" value="BRCT domain"/>
    <property type="match status" value="4"/>
</dbReference>
<organism evidence="3 4">
    <name type="scientific">Emericellopsis cladophorae</name>
    <dbReference type="NCBI Taxonomy" id="2686198"/>
    <lineage>
        <taxon>Eukaryota</taxon>
        <taxon>Fungi</taxon>
        <taxon>Dikarya</taxon>
        <taxon>Ascomycota</taxon>
        <taxon>Pezizomycotina</taxon>
        <taxon>Sordariomycetes</taxon>
        <taxon>Hypocreomycetidae</taxon>
        <taxon>Hypocreales</taxon>
        <taxon>Bionectriaceae</taxon>
        <taxon>Emericellopsis</taxon>
    </lineage>
</organism>
<feature type="compositionally biased region" description="Low complexity" evidence="1">
    <location>
        <begin position="184"/>
        <end position="200"/>
    </location>
</feature>
<feature type="compositionally biased region" description="Basic and acidic residues" evidence="1">
    <location>
        <begin position="982"/>
        <end position="1004"/>
    </location>
</feature>
<dbReference type="InterPro" id="IPR001357">
    <property type="entry name" value="BRCT_dom"/>
</dbReference>
<dbReference type="GO" id="GO:0006302">
    <property type="term" value="P:double-strand break repair"/>
    <property type="evidence" value="ECO:0007669"/>
    <property type="project" value="TreeGrafter"/>
</dbReference>
<feature type="compositionally biased region" description="Polar residues" evidence="1">
    <location>
        <begin position="351"/>
        <end position="374"/>
    </location>
</feature>
<evidence type="ECO:0000256" key="1">
    <source>
        <dbReference type="SAM" id="MobiDB-lite"/>
    </source>
</evidence>
<dbReference type="CDD" id="cd17743">
    <property type="entry name" value="BRCT_BRC1_like_rpt5"/>
    <property type="match status" value="1"/>
</dbReference>
<reference evidence="3" key="1">
    <citation type="journal article" date="2021" name="J Fungi (Basel)">
        <title>Genomic and Metabolomic Analyses of the Marine Fungus Emericellopsis cladophorae: Insights into Saltwater Adaptability Mechanisms and Its Biosynthetic Potential.</title>
        <authorList>
            <person name="Goncalves M.F.M."/>
            <person name="Hilario S."/>
            <person name="Van de Peer Y."/>
            <person name="Esteves A.C."/>
            <person name="Alves A."/>
        </authorList>
    </citation>
    <scope>NUCLEOTIDE SEQUENCE</scope>
    <source>
        <strain evidence="3">MUM 19.33</strain>
    </source>
</reference>
<evidence type="ECO:0000313" key="4">
    <source>
        <dbReference type="Proteomes" id="UP001055219"/>
    </source>
</evidence>
<feature type="region of interest" description="Disordered" evidence="1">
    <location>
        <begin position="273"/>
        <end position="301"/>
    </location>
</feature>
<dbReference type="GO" id="GO:0005634">
    <property type="term" value="C:nucleus"/>
    <property type="evidence" value="ECO:0007669"/>
    <property type="project" value="TreeGrafter"/>
</dbReference>
<dbReference type="GO" id="GO:0035361">
    <property type="term" value="C:Cul8-RING ubiquitin ligase complex"/>
    <property type="evidence" value="ECO:0007669"/>
    <property type="project" value="TreeGrafter"/>
</dbReference>
<dbReference type="FunFam" id="3.40.50.10190:FF:000048">
    <property type="entry name" value="DNA repair protein Rtt107"/>
    <property type="match status" value="1"/>
</dbReference>
<dbReference type="Pfam" id="PF16770">
    <property type="entry name" value="RTT107_BRCT_5"/>
    <property type="match status" value="1"/>
</dbReference>
<feature type="compositionally biased region" description="Low complexity" evidence="1">
    <location>
        <begin position="340"/>
        <end position="350"/>
    </location>
</feature>
<dbReference type="CDD" id="cd18437">
    <property type="entry name" value="BRCT_BRC1_like_rpt3"/>
    <property type="match status" value="1"/>
</dbReference>
<feature type="compositionally biased region" description="Low complexity" evidence="1">
    <location>
        <begin position="149"/>
        <end position="164"/>
    </location>
</feature>
<dbReference type="Proteomes" id="UP001055219">
    <property type="component" value="Unassembled WGS sequence"/>
</dbReference>
<accession>A0A9Q0BHJ8</accession>
<dbReference type="InterPro" id="IPR053036">
    <property type="entry name" value="CellCycle_DNARepair_Reg"/>
</dbReference>
<dbReference type="OrthoDB" id="342264at2759"/>
<feature type="domain" description="BRCT" evidence="2">
    <location>
        <begin position="417"/>
        <end position="514"/>
    </location>
</feature>
<feature type="region of interest" description="Disordered" evidence="1">
    <location>
        <begin position="965"/>
        <end position="1024"/>
    </location>
</feature>
<dbReference type="Gene3D" id="3.40.50.10190">
    <property type="entry name" value="BRCT domain"/>
    <property type="match status" value="5"/>
</dbReference>
<dbReference type="CDD" id="cd18436">
    <property type="entry name" value="BRCT_BRC1_like_rpt2"/>
    <property type="match status" value="1"/>
</dbReference>
<feature type="region of interest" description="Disordered" evidence="1">
    <location>
        <begin position="113"/>
        <end position="200"/>
    </location>
</feature>
<gene>
    <name evidence="3" type="ORF">J7T54_006519</name>
</gene>
<feature type="compositionally biased region" description="Polar residues" evidence="1">
    <location>
        <begin position="273"/>
        <end position="300"/>
    </location>
</feature>
<dbReference type="RefSeq" id="XP_051365330.1">
    <property type="nucleotide sequence ID" value="XM_051502960.1"/>
</dbReference>
<evidence type="ECO:0000313" key="3">
    <source>
        <dbReference type="EMBL" id="KAI6784474.1"/>
    </source>
</evidence>
<feature type="compositionally biased region" description="Basic and acidic residues" evidence="1">
    <location>
        <begin position="7"/>
        <end position="47"/>
    </location>
</feature>
<reference evidence="3" key="2">
    <citation type="submission" date="2022-07" db="EMBL/GenBank/DDBJ databases">
        <authorList>
            <person name="Goncalves M.F.M."/>
            <person name="Hilario S."/>
            <person name="Van De Peer Y."/>
            <person name="Esteves A.C."/>
            <person name="Alves A."/>
        </authorList>
    </citation>
    <scope>NUCLEOTIDE SEQUENCE</scope>
    <source>
        <strain evidence="3">MUM 19.33</strain>
    </source>
</reference>
<dbReference type="PANTHER" id="PTHR47667:SF1">
    <property type="entry name" value="REGULATOR OF TY1 TRANSPOSITION PROTEIN 107"/>
    <property type="match status" value="1"/>
</dbReference>
<feature type="compositionally biased region" description="Polar residues" evidence="1">
    <location>
        <begin position="118"/>
        <end position="127"/>
    </location>
</feature>
<proteinExistence type="predicted"/>
<dbReference type="PROSITE" id="PS50172">
    <property type="entry name" value="BRCT"/>
    <property type="match status" value="3"/>
</dbReference>
<feature type="region of interest" description="Disordered" evidence="1">
    <location>
        <begin position="887"/>
        <end position="952"/>
    </location>
</feature>
<dbReference type="AlphaFoldDB" id="A0A9Q0BHJ8"/>
<protein>
    <submittedName>
        <fullName evidence="3">BRCT-containing protein-like protein</fullName>
    </submittedName>
</protein>
<dbReference type="PANTHER" id="PTHR47667">
    <property type="entry name" value="REGULATOR OF TY1 TRANSPOSITION PROTEIN 107"/>
    <property type="match status" value="1"/>
</dbReference>
<comment type="caution">
    <text evidence="3">The sequence shown here is derived from an EMBL/GenBank/DDBJ whole genome shotgun (WGS) entry which is preliminary data.</text>
</comment>
<dbReference type="Pfam" id="PF12738">
    <property type="entry name" value="PTCB-BRCT"/>
    <property type="match status" value="1"/>
</dbReference>
<evidence type="ECO:0000259" key="2">
    <source>
        <dbReference type="PROSITE" id="PS50172"/>
    </source>
</evidence>